<protein>
    <submittedName>
        <fullName evidence="1">Uncharacterized protein</fullName>
    </submittedName>
</protein>
<feature type="non-terminal residue" evidence="1">
    <location>
        <position position="1"/>
    </location>
</feature>
<evidence type="ECO:0000313" key="1">
    <source>
        <dbReference type="EMBL" id="GFH21146.1"/>
    </source>
</evidence>
<feature type="non-terminal residue" evidence="1">
    <location>
        <position position="188"/>
    </location>
</feature>
<dbReference type="AlphaFoldDB" id="A0A699ZQR1"/>
<dbReference type="Proteomes" id="UP000485058">
    <property type="component" value="Unassembled WGS sequence"/>
</dbReference>
<comment type="caution">
    <text evidence="1">The sequence shown here is derived from an EMBL/GenBank/DDBJ whole genome shotgun (WGS) entry which is preliminary data.</text>
</comment>
<gene>
    <name evidence="1" type="ORF">HaLaN_18389</name>
</gene>
<sequence>ATPSPDRRLSRPHCSHAPSTWWVAASPGGCITLQQFSLLSHFHHLDQSRLSWAVCCAGQSVYVSGPFPVTGKVYNGRVSAVMFGPITGNGKNITFSTCFSGNADWDSFLALFQTNNPFRLSFCGGSSSTAVAYNNNSEDDRVFPVCQFGSGLSTFTSTMTAGTNYWLFMTAYDGSAPPNSTVVVTSSP</sequence>
<evidence type="ECO:0000313" key="2">
    <source>
        <dbReference type="Proteomes" id="UP000485058"/>
    </source>
</evidence>
<organism evidence="1 2">
    <name type="scientific">Haematococcus lacustris</name>
    <name type="common">Green alga</name>
    <name type="synonym">Haematococcus pluvialis</name>
    <dbReference type="NCBI Taxonomy" id="44745"/>
    <lineage>
        <taxon>Eukaryota</taxon>
        <taxon>Viridiplantae</taxon>
        <taxon>Chlorophyta</taxon>
        <taxon>core chlorophytes</taxon>
        <taxon>Chlorophyceae</taxon>
        <taxon>CS clade</taxon>
        <taxon>Chlamydomonadales</taxon>
        <taxon>Haematococcaceae</taxon>
        <taxon>Haematococcus</taxon>
    </lineage>
</organism>
<accession>A0A699ZQR1</accession>
<dbReference type="EMBL" id="BLLF01001769">
    <property type="protein sequence ID" value="GFH21146.1"/>
    <property type="molecule type" value="Genomic_DNA"/>
</dbReference>
<name>A0A699ZQR1_HAELA</name>
<proteinExistence type="predicted"/>
<keyword evidence="2" id="KW-1185">Reference proteome</keyword>
<reference evidence="1 2" key="1">
    <citation type="submission" date="2020-02" db="EMBL/GenBank/DDBJ databases">
        <title>Draft genome sequence of Haematococcus lacustris strain NIES-144.</title>
        <authorList>
            <person name="Morimoto D."/>
            <person name="Nakagawa S."/>
            <person name="Yoshida T."/>
            <person name="Sawayama S."/>
        </authorList>
    </citation>
    <scope>NUCLEOTIDE SEQUENCE [LARGE SCALE GENOMIC DNA]</scope>
    <source>
        <strain evidence="1 2">NIES-144</strain>
    </source>
</reference>